<dbReference type="SUPFAM" id="SSF55874">
    <property type="entry name" value="ATPase domain of HSP90 chaperone/DNA topoisomerase II/histidine kinase"/>
    <property type="match status" value="1"/>
</dbReference>
<gene>
    <name evidence="11" type="ORF">SAMN06295970_11473</name>
</gene>
<dbReference type="InterPro" id="IPR050482">
    <property type="entry name" value="Sensor_HK_TwoCompSys"/>
</dbReference>
<keyword evidence="12" id="KW-1185">Reference proteome</keyword>
<proteinExistence type="predicted"/>
<dbReference type="Proteomes" id="UP001158049">
    <property type="component" value="Unassembled WGS sequence"/>
</dbReference>
<keyword evidence="8" id="KW-0472">Membrane</keyword>
<keyword evidence="4" id="KW-0812">Transmembrane</keyword>
<dbReference type="Pfam" id="PF07730">
    <property type="entry name" value="HisKA_3"/>
    <property type="match status" value="1"/>
</dbReference>
<comment type="caution">
    <text evidence="11">The sequence shown here is derived from an EMBL/GenBank/DDBJ whole genome shotgun (WGS) entry which is preliminary data.</text>
</comment>
<dbReference type="Pfam" id="PF02518">
    <property type="entry name" value="HATPase_c"/>
    <property type="match status" value="1"/>
</dbReference>
<evidence type="ECO:0000259" key="10">
    <source>
        <dbReference type="Pfam" id="PF07730"/>
    </source>
</evidence>
<evidence type="ECO:0000256" key="4">
    <source>
        <dbReference type="ARBA" id="ARBA00022692"/>
    </source>
</evidence>
<evidence type="ECO:0000256" key="1">
    <source>
        <dbReference type="ARBA" id="ARBA00004651"/>
    </source>
</evidence>
<dbReference type="EMBL" id="FXUL01000014">
    <property type="protein sequence ID" value="SMP68826.1"/>
    <property type="molecule type" value="Genomic_DNA"/>
</dbReference>
<dbReference type="InterPro" id="IPR003594">
    <property type="entry name" value="HATPase_dom"/>
</dbReference>
<protein>
    <submittedName>
        <fullName evidence="11">Histidine kinase-, DNA gyrase B-, and HSP90-like ATPase</fullName>
    </submittedName>
</protein>
<evidence type="ECO:0000256" key="7">
    <source>
        <dbReference type="ARBA" id="ARBA00023012"/>
    </source>
</evidence>
<comment type="subcellular location">
    <subcellularLocation>
        <location evidence="1">Cell membrane</location>
        <topology evidence="1">Multi-pass membrane protein</topology>
    </subcellularLocation>
</comment>
<dbReference type="RefSeq" id="WP_283443543.1">
    <property type="nucleotide sequence ID" value="NZ_FXUL01000014.1"/>
</dbReference>
<evidence type="ECO:0000256" key="5">
    <source>
        <dbReference type="ARBA" id="ARBA00022777"/>
    </source>
</evidence>
<evidence type="ECO:0000256" key="2">
    <source>
        <dbReference type="ARBA" id="ARBA00022475"/>
    </source>
</evidence>
<dbReference type="InterPro" id="IPR011712">
    <property type="entry name" value="Sig_transdc_His_kin_sub3_dim/P"/>
</dbReference>
<organism evidence="11 12">
    <name type="scientific">Noviherbaspirillum suwonense</name>
    <dbReference type="NCBI Taxonomy" id="1224511"/>
    <lineage>
        <taxon>Bacteria</taxon>
        <taxon>Pseudomonadati</taxon>
        <taxon>Pseudomonadota</taxon>
        <taxon>Betaproteobacteria</taxon>
        <taxon>Burkholderiales</taxon>
        <taxon>Oxalobacteraceae</taxon>
        <taxon>Noviherbaspirillum</taxon>
    </lineage>
</organism>
<accession>A0ABY1QHK2</accession>
<evidence type="ECO:0000313" key="12">
    <source>
        <dbReference type="Proteomes" id="UP001158049"/>
    </source>
</evidence>
<dbReference type="CDD" id="cd16917">
    <property type="entry name" value="HATPase_UhpB-NarQ-NarX-like"/>
    <property type="match status" value="1"/>
</dbReference>
<keyword evidence="5" id="KW-0418">Kinase</keyword>
<evidence type="ECO:0000256" key="6">
    <source>
        <dbReference type="ARBA" id="ARBA00022989"/>
    </source>
</evidence>
<keyword evidence="6" id="KW-1133">Transmembrane helix</keyword>
<reference evidence="11 12" key="1">
    <citation type="submission" date="2017-05" db="EMBL/GenBank/DDBJ databases">
        <authorList>
            <person name="Varghese N."/>
            <person name="Submissions S."/>
        </authorList>
    </citation>
    <scope>NUCLEOTIDE SEQUENCE [LARGE SCALE GENOMIC DNA]</scope>
    <source>
        <strain evidence="11 12">DSM 26001</strain>
    </source>
</reference>
<keyword evidence="2" id="KW-1003">Cell membrane</keyword>
<evidence type="ECO:0000313" key="11">
    <source>
        <dbReference type="EMBL" id="SMP68826.1"/>
    </source>
</evidence>
<dbReference type="Gene3D" id="3.30.565.10">
    <property type="entry name" value="Histidine kinase-like ATPase, C-terminal domain"/>
    <property type="match status" value="1"/>
</dbReference>
<feature type="domain" description="Signal transduction histidine kinase subgroup 3 dimerisation and phosphoacceptor" evidence="10">
    <location>
        <begin position="31"/>
        <end position="97"/>
    </location>
</feature>
<dbReference type="Gene3D" id="1.20.5.1930">
    <property type="match status" value="1"/>
</dbReference>
<evidence type="ECO:0000259" key="9">
    <source>
        <dbReference type="Pfam" id="PF02518"/>
    </source>
</evidence>
<evidence type="ECO:0000256" key="8">
    <source>
        <dbReference type="ARBA" id="ARBA00023136"/>
    </source>
</evidence>
<keyword evidence="3" id="KW-0808">Transferase</keyword>
<evidence type="ECO:0000256" key="3">
    <source>
        <dbReference type="ARBA" id="ARBA00022679"/>
    </source>
</evidence>
<dbReference type="PANTHER" id="PTHR24421">
    <property type="entry name" value="NITRATE/NITRITE SENSOR PROTEIN NARX-RELATED"/>
    <property type="match status" value="1"/>
</dbReference>
<name>A0ABY1QHK2_9BURK</name>
<feature type="domain" description="Histidine kinase/HSP90-like ATPase" evidence="9">
    <location>
        <begin position="137"/>
        <end position="230"/>
    </location>
</feature>
<dbReference type="InterPro" id="IPR036890">
    <property type="entry name" value="HATPase_C_sf"/>
</dbReference>
<sequence length="243" mass="26027">MSLPENSDPRDSEIARLRAMLAHAEQVHELEKRQLARELHNDFGSALTALAMRMAILSRQPAGAPPATDQWTRANAILAGLTQTARRIQSDLRPGALDVMGLTLALEEYLNDFGARHAVGTSLTLPEQELALDETQAVTLFRMFQEMLSNVQRHANAGQVRAVLAFEDGGQALTLLVADDGVGFDAAAHDLQSSHGLRRLAERAAFIGGSLRFTSMPGQGASVQVTLPLAPADASTGQTTSLP</sequence>
<dbReference type="PANTHER" id="PTHR24421:SF37">
    <property type="entry name" value="SENSOR HISTIDINE KINASE NARS"/>
    <property type="match status" value="1"/>
</dbReference>
<keyword evidence="7" id="KW-0902">Two-component regulatory system</keyword>